<keyword evidence="3" id="KW-1185">Reference proteome</keyword>
<name>A0AAV7QCU9_PLEWA</name>
<proteinExistence type="predicted"/>
<comment type="caution">
    <text evidence="2">The sequence shown here is derived from an EMBL/GenBank/DDBJ whole genome shotgun (WGS) entry which is preliminary data.</text>
</comment>
<sequence length="246" mass="25781">MMSGSHAAPLHPAAAAGPVPLFCPASGQGSSPGYGLPGVPLLLESTFRQPHTALASPCLINQAGKRLTPLPHVGLFSNVSTQGGPHRPSPPMLQQRFSRASPSLRRFGKRGASKCAPGSSFNGVEAEERPGERRPRHCRIARDQRSPCGHHFPAAPAAARVGSRPRIPQGLSSPQAPLAGPWAIQGTQAIPQCPPAACSGAQTGHRRQISSRTLLLGGHLSHAPGRLILEQNGFIKTASHLKLALF</sequence>
<feature type="region of interest" description="Disordered" evidence="1">
    <location>
        <begin position="108"/>
        <end position="164"/>
    </location>
</feature>
<evidence type="ECO:0000313" key="3">
    <source>
        <dbReference type="Proteomes" id="UP001066276"/>
    </source>
</evidence>
<dbReference type="Proteomes" id="UP001066276">
    <property type="component" value="Chromosome 6"/>
</dbReference>
<dbReference type="EMBL" id="JANPWB010000010">
    <property type="protein sequence ID" value="KAJ1135995.1"/>
    <property type="molecule type" value="Genomic_DNA"/>
</dbReference>
<reference evidence="2" key="1">
    <citation type="journal article" date="2022" name="bioRxiv">
        <title>Sequencing and chromosome-scale assembly of the giantPleurodeles waltlgenome.</title>
        <authorList>
            <person name="Brown T."/>
            <person name="Elewa A."/>
            <person name="Iarovenko S."/>
            <person name="Subramanian E."/>
            <person name="Araus A.J."/>
            <person name="Petzold A."/>
            <person name="Susuki M."/>
            <person name="Suzuki K.-i.T."/>
            <person name="Hayashi T."/>
            <person name="Toyoda A."/>
            <person name="Oliveira C."/>
            <person name="Osipova E."/>
            <person name="Leigh N.D."/>
            <person name="Simon A."/>
            <person name="Yun M.H."/>
        </authorList>
    </citation>
    <scope>NUCLEOTIDE SEQUENCE</scope>
    <source>
        <strain evidence="2">20211129_DDA</strain>
        <tissue evidence="2">Liver</tissue>
    </source>
</reference>
<evidence type="ECO:0000256" key="1">
    <source>
        <dbReference type="SAM" id="MobiDB-lite"/>
    </source>
</evidence>
<evidence type="ECO:0000313" key="2">
    <source>
        <dbReference type="EMBL" id="KAJ1135995.1"/>
    </source>
</evidence>
<dbReference type="AlphaFoldDB" id="A0AAV7QCU9"/>
<accession>A0AAV7QCU9</accession>
<gene>
    <name evidence="2" type="ORF">NDU88_002422</name>
</gene>
<organism evidence="2 3">
    <name type="scientific">Pleurodeles waltl</name>
    <name type="common">Iberian ribbed newt</name>
    <dbReference type="NCBI Taxonomy" id="8319"/>
    <lineage>
        <taxon>Eukaryota</taxon>
        <taxon>Metazoa</taxon>
        <taxon>Chordata</taxon>
        <taxon>Craniata</taxon>
        <taxon>Vertebrata</taxon>
        <taxon>Euteleostomi</taxon>
        <taxon>Amphibia</taxon>
        <taxon>Batrachia</taxon>
        <taxon>Caudata</taxon>
        <taxon>Salamandroidea</taxon>
        <taxon>Salamandridae</taxon>
        <taxon>Pleurodelinae</taxon>
        <taxon>Pleurodeles</taxon>
    </lineage>
</organism>
<protein>
    <submittedName>
        <fullName evidence="2">Uncharacterized protein</fullName>
    </submittedName>
</protein>